<feature type="domain" description="OmpR/PhoB-type" evidence="3">
    <location>
        <begin position="1"/>
        <end position="68"/>
    </location>
</feature>
<dbReference type="AlphaFoldDB" id="A0A6P1YR46"/>
<proteinExistence type="predicted"/>
<evidence type="ECO:0000256" key="1">
    <source>
        <dbReference type="ARBA" id="ARBA00023125"/>
    </source>
</evidence>
<protein>
    <recommendedName>
        <fullName evidence="3">OmpR/PhoB-type domain-containing protein</fullName>
    </recommendedName>
</protein>
<dbReference type="Pfam" id="PF25872">
    <property type="entry name" value="HTH_77"/>
    <property type="match status" value="1"/>
</dbReference>
<evidence type="ECO:0000256" key="2">
    <source>
        <dbReference type="PROSITE-ProRule" id="PRU01091"/>
    </source>
</evidence>
<dbReference type="EMBL" id="CP048630">
    <property type="protein sequence ID" value="QIB34523.1"/>
    <property type="molecule type" value="Genomic_DNA"/>
</dbReference>
<organism evidence="4 5">
    <name type="scientific">Ancylobacter pratisalsi</name>
    <dbReference type="NCBI Taxonomy" id="1745854"/>
    <lineage>
        <taxon>Bacteria</taxon>
        <taxon>Pseudomonadati</taxon>
        <taxon>Pseudomonadota</taxon>
        <taxon>Alphaproteobacteria</taxon>
        <taxon>Hyphomicrobiales</taxon>
        <taxon>Xanthobacteraceae</taxon>
        <taxon>Ancylobacter</taxon>
    </lineage>
</organism>
<evidence type="ECO:0000313" key="5">
    <source>
        <dbReference type="Proteomes" id="UP000464751"/>
    </source>
</evidence>
<dbReference type="Proteomes" id="UP000464751">
    <property type="component" value="Chromosome"/>
</dbReference>
<dbReference type="GO" id="GO:0006355">
    <property type="term" value="P:regulation of DNA-templated transcription"/>
    <property type="evidence" value="ECO:0007669"/>
    <property type="project" value="InterPro"/>
</dbReference>
<dbReference type="InterPro" id="IPR036388">
    <property type="entry name" value="WH-like_DNA-bd_sf"/>
</dbReference>
<dbReference type="GO" id="GO:0003677">
    <property type="term" value="F:DNA binding"/>
    <property type="evidence" value="ECO:0007669"/>
    <property type="project" value="UniProtKB-UniRule"/>
</dbReference>
<keyword evidence="5" id="KW-1185">Reference proteome</keyword>
<dbReference type="PANTHER" id="PTHR47691">
    <property type="entry name" value="REGULATOR-RELATED"/>
    <property type="match status" value="1"/>
</dbReference>
<dbReference type="KEGG" id="apra:G3A50_12985"/>
<evidence type="ECO:0000259" key="3">
    <source>
        <dbReference type="PROSITE" id="PS51755"/>
    </source>
</evidence>
<dbReference type="SMART" id="SM00382">
    <property type="entry name" value="AAA"/>
    <property type="match status" value="1"/>
</dbReference>
<dbReference type="InterPro" id="IPR058852">
    <property type="entry name" value="HTH_77"/>
</dbReference>
<dbReference type="PROSITE" id="PS51755">
    <property type="entry name" value="OMPR_PHOB"/>
    <property type="match status" value="1"/>
</dbReference>
<evidence type="ECO:0000313" key="4">
    <source>
        <dbReference type="EMBL" id="QIB34523.1"/>
    </source>
</evidence>
<keyword evidence="1 2" id="KW-0238">DNA-binding</keyword>
<dbReference type="Pfam" id="PF00486">
    <property type="entry name" value="Trans_reg_C"/>
    <property type="match status" value="1"/>
</dbReference>
<sequence length="932" mass="100635">MDLLIALVENCGQVLTHRQLLAHAWPGLTVEEANLRVHISALRKSLNVGEAQGQYIENVVGRGYCFVAPLHWSDASIAPPTAAIVDPIMSPSAAATALADDASSSTPAFPPRPRQRLPLPPARIIGLNERVQTLVGQLDKQRFVTIVGAGGMGKTTAAVLVGQYVQSERGGDVIFLDLSPVRDPCLLPSALGSMLGVVSKPGHTEEAIIAHLRGTRALLILDSCEHLVDAAASLCERLFLSLDELHILATSREALRVSGEHVHILPPLEMPPEGVNLTAAEALNFPAVQLFMDRAATSGYRAPLEDSQTQLIGGICRRLDGVALAIELVASRAGTFGLHGVAEMMQESFQLHGQGRRSAPMRHQTLEALFDWSYALLSLRDQMVLQRLAVFAGFFTLKDALAVASDSQEDRLSVANAVTGLVDKSLIWTSASGSPVYFRLLDTTRVFAARKLEEAGERDQVARRHLHHILHVLKENKLDAAIFSGRDLSAHAARLGDVRAALNWARDDATNAADFAQLAAIAAPFFLGLSLLAECEHWCHLGLEALGDEAEGEHMRLLLLEGLAIGAMFTQGNRSAISSAIRKGQSLAARLNEVSHEFHLLAGEHIFITRLGDFAGALGVAERCAELSTRIGTPEVLAMADWMMGCCHHLLGDQLKGQLFTERGFQHLPFTDAPNVDYFGFDHRVRAIEVMARVAWLRGDIPRSHQLAVDVIREADRRGHPVSICIALIYGTTVSLWSEDTELSGQRIGRLLDHASRHALTPYRVVGEGLMGQLAVQLGETAKGVAAIERALTYCRIEGHQVLATEMMASLARGQAALGLLDAARSTAAGAIEHARLAGGCCNLADLILVQAELEIIGGGSVESIDPFVQNALRLARQQSAHHLELKAALLNHCLNERADTAALLAECRGRVSPDCALNYPALVRGMLEKRT</sequence>
<gene>
    <name evidence="4" type="ORF">G3A50_12985</name>
</gene>
<dbReference type="SUPFAM" id="SSF52540">
    <property type="entry name" value="P-loop containing nucleoside triphosphate hydrolases"/>
    <property type="match status" value="1"/>
</dbReference>
<dbReference type="SUPFAM" id="SSF46894">
    <property type="entry name" value="C-terminal effector domain of the bipartite response regulators"/>
    <property type="match status" value="1"/>
</dbReference>
<dbReference type="Gene3D" id="3.40.50.300">
    <property type="entry name" value="P-loop containing nucleotide triphosphate hydrolases"/>
    <property type="match status" value="1"/>
</dbReference>
<dbReference type="InterPro" id="IPR027417">
    <property type="entry name" value="P-loop_NTPase"/>
</dbReference>
<dbReference type="GO" id="GO:0000160">
    <property type="term" value="P:phosphorelay signal transduction system"/>
    <property type="evidence" value="ECO:0007669"/>
    <property type="project" value="InterPro"/>
</dbReference>
<dbReference type="PANTHER" id="PTHR47691:SF3">
    <property type="entry name" value="HTH-TYPE TRANSCRIPTIONAL REGULATOR RV0890C-RELATED"/>
    <property type="match status" value="1"/>
</dbReference>
<dbReference type="CDD" id="cd00383">
    <property type="entry name" value="trans_reg_C"/>
    <property type="match status" value="1"/>
</dbReference>
<dbReference type="InterPro" id="IPR016032">
    <property type="entry name" value="Sig_transdc_resp-reg_C-effctor"/>
</dbReference>
<dbReference type="InterPro" id="IPR001867">
    <property type="entry name" value="OmpR/PhoB-type_DNA-bd"/>
</dbReference>
<feature type="DNA-binding region" description="OmpR/PhoB-type" evidence="2">
    <location>
        <begin position="1"/>
        <end position="68"/>
    </location>
</feature>
<dbReference type="Gene3D" id="1.10.10.10">
    <property type="entry name" value="Winged helix-like DNA-binding domain superfamily/Winged helix DNA-binding domain"/>
    <property type="match status" value="1"/>
</dbReference>
<name>A0A6P1YR46_9HYPH</name>
<dbReference type="InterPro" id="IPR003593">
    <property type="entry name" value="AAA+_ATPase"/>
</dbReference>
<accession>A0A6P1YR46</accession>
<reference evidence="4 5" key="1">
    <citation type="submission" date="2020-02" db="EMBL/GenBank/DDBJ databases">
        <authorList>
            <person name="Li G."/>
        </authorList>
    </citation>
    <scope>NUCLEOTIDE SEQUENCE [LARGE SCALE GENOMIC DNA]</scope>
    <source>
        <strain evidence="4 5">DSM 102029</strain>
    </source>
</reference>
<dbReference type="SMART" id="SM00862">
    <property type="entry name" value="Trans_reg_C"/>
    <property type="match status" value="1"/>
</dbReference>